<evidence type="ECO:0000313" key="9">
    <source>
        <dbReference type="EMBL" id="AUN96289.1"/>
    </source>
</evidence>
<keyword evidence="4 6" id="KW-1133">Transmembrane helix</keyword>
<dbReference type="AlphaFoldDB" id="A0A2I6SAL5"/>
<evidence type="ECO:0000256" key="3">
    <source>
        <dbReference type="ARBA" id="ARBA00022692"/>
    </source>
</evidence>
<dbReference type="InterPro" id="IPR011701">
    <property type="entry name" value="MFS"/>
</dbReference>
<comment type="subcellular location">
    <subcellularLocation>
        <location evidence="1">Cell membrane</location>
        <topology evidence="1">Multi-pass membrane protein</topology>
    </subcellularLocation>
</comment>
<feature type="transmembrane region" description="Helical" evidence="6">
    <location>
        <begin position="243"/>
        <end position="263"/>
    </location>
</feature>
<dbReference type="EMBL" id="CP025682">
    <property type="protein sequence ID" value="AUN96289.1"/>
    <property type="molecule type" value="Genomic_DNA"/>
</dbReference>
<evidence type="ECO:0000256" key="5">
    <source>
        <dbReference type="ARBA" id="ARBA00023136"/>
    </source>
</evidence>
<keyword evidence="7" id="KW-0732">Signal</keyword>
<dbReference type="OrthoDB" id="9814303at2"/>
<protein>
    <submittedName>
        <fullName evidence="9">MFS transporter</fullName>
    </submittedName>
</protein>
<feature type="transmembrane region" description="Helical" evidence="6">
    <location>
        <begin position="275"/>
        <end position="297"/>
    </location>
</feature>
<feature type="transmembrane region" description="Helical" evidence="6">
    <location>
        <begin position="303"/>
        <end position="322"/>
    </location>
</feature>
<evidence type="ECO:0000256" key="2">
    <source>
        <dbReference type="ARBA" id="ARBA00022475"/>
    </source>
</evidence>
<evidence type="ECO:0000256" key="6">
    <source>
        <dbReference type="SAM" id="Phobius"/>
    </source>
</evidence>
<reference evidence="9 10" key="1">
    <citation type="submission" date="2018-01" db="EMBL/GenBank/DDBJ databases">
        <authorList>
            <person name="Fu G.-Y."/>
        </authorList>
    </citation>
    <scope>NUCLEOTIDE SEQUENCE [LARGE SCALE GENOMIC DNA]</scope>
    <source>
        <strain evidence="9 10">SY39</strain>
    </source>
</reference>
<dbReference type="InterPro" id="IPR050189">
    <property type="entry name" value="MFS_Efflux_Transporters"/>
</dbReference>
<feature type="chain" id="PRO_5014422480" evidence="7">
    <location>
        <begin position="19"/>
        <end position="390"/>
    </location>
</feature>
<evidence type="ECO:0000313" key="10">
    <source>
        <dbReference type="Proteomes" id="UP000242205"/>
    </source>
</evidence>
<dbReference type="GO" id="GO:0005886">
    <property type="term" value="C:plasma membrane"/>
    <property type="evidence" value="ECO:0007669"/>
    <property type="project" value="UniProtKB-SubCell"/>
</dbReference>
<dbReference type="PANTHER" id="PTHR43124:SF3">
    <property type="entry name" value="CHLORAMPHENICOL EFFLUX PUMP RV0191"/>
    <property type="match status" value="1"/>
</dbReference>
<evidence type="ECO:0000256" key="4">
    <source>
        <dbReference type="ARBA" id="ARBA00022989"/>
    </source>
</evidence>
<feature type="transmembrane region" description="Helical" evidence="6">
    <location>
        <begin position="95"/>
        <end position="116"/>
    </location>
</feature>
<evidence type="ECO:0000259" key="8">
    <source>
        <dbReference type="PROSITE" id="PS50850"/>
    </source>
</evidence>
<feature type="transmembrane region" description="Helical" evidence="6">
    <location>
        <begin position="128"/>
        <end position="147"/>
    </location>
</feature>
<keyword evidence="3 6" id="KW-0812">Transmembrane</keyword>
<proteinExistence type="predicted"/>
<accession>A0A2I6SAL5</accession>
<feature type="transmembrane region" description="Helical" evidence="6">
    <location>
        <begin position="334"/>
        <end position="355"/>
    </location>
</feature>
<gene>
    <name evidence="9" type="ORF">C0099_00945</name>
</gene>
<name>A0A2I6SAL5_9RHOO</name>
<dbReference type="Pfam" id="PF07690">
    <property type="entry name" value="MFS_1"/>
    <property type="match status" value="1"/>
</dbReference>
<dbReference type="GO" id="GO:0022857">
    <property type="term" value="F:transmembrane transporter activity"/>
    <property type="evidence" value="ECO:0007669"/>
    <property type="project" value="InterPro"/>
</dbReference>
<dbReference type="InterPro" id="IPR036259">
    <property type="entry name" value="MFS_trans_sf"/>
</dbReference>
<dbReference type="Proteomes" id="UP000242205">
    <property type="component" value="Chromosome"/>
</dbReference>
<dbReference type="CDD" id="cd17324">
    <property type="entry name" value="MFS_NepI_like"/>
    <property type="match status" value="1"/>
</dbReference>
<evidence type="ECO:0000256" key="7">
    <source>
        <dbReference type="SAM" id="SignalP"/>
    </source>
</evidence>
<dbReference type="PANTHER" id="PTHR43124">
    <property type="entry name" value="PURINE EFFLUX PUMP PBUE"/>
    <property type="match status" value="1"/>
</dbReference>
<feature type="transmembrane region" description="Helical" evidence="6">
    <location>
        <begin position="34"/>
        <end position="58"/>
    </location>
</feature>
<dbReference type="SUPFAM" id="SSF103473">
    <property type="entry name" value="MFS general substrate transporter"/>
    <property type="match status" value="1"/>
</dbReference>
<dbReference type="KEGG" id="atw:C0099_00945"/>
<feature type="domain" description="Major facilitator superfamily (MFS) profile" evidence="8">
    <location>
        <begin position="4"/>
        <end position="387"/>
    </location>
</feature>
<keyword evidence="10" id="KW-1185">Reference proteome</keyword>
<feature type="transmembrane region" description="Helical" evidence="6">
    <location>
        <begin position="209"/>
        <end position="231"/>
    </location>
</feature>
<dbReference type="Gene3D" id="1.20.1250.20">
    <property type="entry name" value="MFS general substrate transporter like domains"/>
    <property type="match status" value="1"/>
</dbReference>
<keyword evidence="5 6" id="KW-0472">Membrane</keyword>
<keyword evidence="2" id="KW-1003">Cell membrane</keyword>
<evidence type="ECO:0000256" key="1">
    <source>
        <dbReference type="ARBA" id="ARBA00004651"/>
    </source>
</evidence>
<feature type="transmembrane region" description="Helical" evidence="6">
    <location>
        <begin position="159"/>
        <end position="179"/>
    </location>
</feature>
<dbReference type="InterPro" id="IPR020846">
    <property type="entry name" value="MFS_dom"/>
</dbReference>
<feature type="transmembrane region" description="Helical" evidence="6">
    <location>
        <begin position="361"/>
        <end position="381"/>
    </location>
</feature>
<dbReference type="PROSITE" id="PS50850">
    <property type="entry name" value="MFS"/>
    <property type="match status" value="1"/>
</dbReference>
<feature type="transmembrane region" description="Helical" evidence="6">
    <location>
        <begin position="70"/>
        <end position="89"/>
    </location>
</feature>
<sequence>MIRRIALLSLAAFGSAGAARIADPLLPQLALEFAVSAGQAAHAVSFFALAYGLFQLLYGPLGDRFGKYRVIAWAVLAGSVGALGSALATDFSWLLVFRTLNGMACAAAIPLAMAWIADNVPYERRQPVLAYFLIGQIFGVIAGQALGGLFADLTGWRGAFWFMVVTFAAVGTLLVTEVWRSPDIDAAASTAHRDSGFLQRYAAVFRVPWARFILFGVCIEGAAVFGGLAFVPTYLHARFGLSLTQAGALMALFGIGGLSYALFARRFVSRLGERGLAIAGGLSLGAAFALLAFAPHWALAMPAAWLAGIGFYMLHNTFQLNATQMVPEHRGTAVALFASCLFLGQAGGVSLNAWIIDQYGYAPAFALPALVLAILGLLFAARIARRPVSA</sequence>
<organism evidence="9 10">
    <name type="scientific">Pseudazoarcus pumilus</name>
    <dbReference type="NCBI Taxonomy" id="2067960"/>
    <lineage>
        <taxon>Bacteria</taxon>
        <taxon>Pseudomonadati</taxon>
        <taxon>Pseudomonadota</taxon>
        <taxon>Betaproteobacteria</taxon>
        <taxon>Rhodocyclales</taxon>
        <taxon>Zoogloeaceae</taxon>
        <taxon>Pseudazoarcus</taxon>
    </lineage>
</organism>
<feature type="signal peptide" evidence="7">
    <location>
        <begin position="1"/>
        <end position="18"/>
    </location>
</feature>